<dbReference type="OrthoDB" id="982754at2"/>
<dbReference type="STRING" id="333140.AWW68_00300"/>
<sequence length="130" mass="14788">MRGKKIHEYKGKKVWYEQVGRLWHVLDKGEEYSFRGIEKLLKKHPDLTSVPAIQAALDRKIERKNRKKNPIPLEPKREKSEIKSEMLDNSKEKLVSCYYCSGTGTASFGVKCPDCDGKGSFIVTSKGIGD</sequence>
<comment type="caution">
    <text evidence="2">The sequence shown here is derived from an EMBL/GenBank/DDBJ whole genome shotgun (WGS) entry which is preliminary data.</text>
</comment>
<dbReference type="AlphaFoldDB" id="A0A150XF01"/>
<protein>
    <submittedName>
        <fullName evidence="2">Uncharacterized protein</fullName>
    </submittedName>
</protein>
<dbReference type="InterPro" id="IPR036410">
    <property type="entry name" value="HSP_DnaJ_Cys-rich_dom_sf"/>
</dbReference>
<dbReference type="Gene3D" id="6.20.20.10">
    <property type="match status" value="1"/>
</dbReference>
<dbReference type="Proteomes" id="UP000075606">
    <property type="component" value="Unassembled WGS sequence"/>
</dbReference>
<accession>A0A150XF01</accession>
<evidence type="ECO:0000313" key="2">
    <source>
        <dbReference type="EMBL" id="KYG77244.1"/>
    </source>
</evidence>
<dbReference type="EMBL" id="LRPC01000001">
    <property type="protein sequence ID" value="KYG77244.1"/>
    <property type="molecule type" value="Genomic_DNA"/>
</dbReference>
<proteinExistence type="predicted"/>
<evidence type="ECO:0000256" key="1">
    <source>
        <dbReference type="SAM" id="MobiDB-lite"/>
    </source>
</evidence>
<dbReference type="SUPFAM" id="SSF57938">
    <property type="entry name" value="DnaJ/Hsp40 cysteine-rich domain"/>
    <property type="match status" value="1"/>
</dbReference>
<reference evidence="2 3" key="1">
    <citation type="submission" date="2016-01" db="EMBL/GenBank/DDBJ databases">
        <title>Genome sequencing of Roseivirga spongicola UST030701-084.</title>
        <authorList>
            <person name="Selvaratnam C."/>
            <person name="Thevarajoo S."/>
            <person name="Goh K.M."/>
            <person name="Ee R."/>
            <person name="Chan K.-G."/>
            <person name="Chong C.S."/>
        </authorList>
    </citation>
    <scope>NUCLEOTIDE SEQUENCE [LARGE SCALE GENOMIC DNA]</scope>
    <source>
        <strain evidence="2 3">UST030701-084</strain>
    </source>
</reference>
<feature type="region of interest" description="Disordered" evidence="1">
    <location>
        <begin position="59"/>
        <end position="85"/>
    </location>
</feature>
<gene>
    <name evidence="2" type="ORF">AWW68_00300</name>
</gene>
<feature type="compositionally biased region" description="Basic and acidic residues" evidence="1">
    <location>
        <begin position="74"/>
        <end position="85"/>
    </location>
</feature>
<keyword evidence="3" id="KW-1185">Reference proteome</keyword>
<evidence type="ECO:0000313" key="3">
    <source>
        <dbReference type="Proteomes" id="UP000075606"/>
    </source>
</evidence>
<name>A0A150XF01_9BACT</name>
<dbReference type="RefSeq" id="WP_068215401.1">
    <property type="nucleotide sequence ID" value="NZ_LRPC01000001.1"/>
</dbReference>
<organism evidence="2 3">
    <name type="scientific">Roseivirga spongicola</name>
    <dbReference type="NCBI Taxonomy" id="333140"/>
    <lineage>
        <taxon>Bacteria</taxon>
        <taxon>Pseudomonadati</taxon>
        <taxon>Bacteroidota</taxon>
        <taxon>Cytophagia</taxon>
        <taxon>Cytophagales</taxon>
        <taxon>Roseivirgaceae</taxon>
        <taxon>Roseivirga</taxon>
    </lineage>
</organism>